<dbReference type="Pfam" id="PF00924">
    <property type="entry name" value="MS_channel_2nd"/>
    <property type="match status" value="1"/>
</dbReference>
<proteinExistence type="predicted"/>
<dbReference type="InterPro" id="IPR006685">
    <property type="entry name" value="MscS_channel_2nd"/>
</dbReference>
<dbReference type="RefSeq" id="WP_255026276.1">
    <property type="nucleotide sequence ID" value="NZ_JANDHW010000004.1"/>
</dbReference>
<feature type="transmembrane region" description="Helical" evidence="5">
    <location>
        <begin position="81"/>
        <end position="98"/>
    </location>
</feature>
<evidence type="ECO:0000259" key="6">
    <source>
        <dbReference type="Pfam" id="PF00924"/>
    </source>
</evidence>
<feature type="transmembrane region" description="Helical" evidence="5">
    <location>
        <begin position="176"/>
        <end position="203"/>
    </location>
</feature>
<protein>
    <submittedName>
        <fullName evidence="7">Mechanosensitive ion channel family protein</fullName>
    </submittedName>
</protein>
<keyword evidence="8" id="KW-1185">Reference proteome</keyword>
<evidence type="ECO:0000256" key="5">
    <source>
        <dbReference type="SAM" id="Phobius"/>
    </source>
</evidence>
<sequence length="423" mass="47935">MKENIKYLNESIDGWIKNLNIAPDWFDFIRGILVALAIILLAVLVDYICRFLISNVLHHLIRKTKATWDDMLLDRKVLNRLALVVPAILIFLLIPLVFPRNPGLLSFFSKACLIYIIAVVLRFFSAFINIMAEVAAASERYKNRAMKGLFQTLLVILFFVGAICILAVIFDKSPVSLLAGLGASAAILSLVFKDTIVGFVAGIQLLANDMLRPGDWITMPKYGADGWVLEVTLNTVKIRNFDNTIVTVPPYAMVSDSFQNWRGMFDSSGGRRIKRSVNIDMRSVRFCTDSMLDKFTEIPLIKDYVTEYRKSTGEDPLRERLSNLTVFREYLDRYIHSLSVIMTEGQFCLVRYLDITDKGLPVEIYCYSARKMWIEYEKVVATVIDHILSVIPEFGLRVFQNPAGSDLSILGDLLLSGKELKSN</sequence>
<dbReference type="PANTHER" id="PTHR30414:SF0">
    <property type="entry name" value="MINICONDUCTANCE MECHANOSENSITIVE CHANNEL YBDG"/>
    <property type="match status" value="1"/>
</dbReference>
<evidence type="ECO:0000313" key="7">
    <source>
        <dbReference type="EMBL" id="MCP9611461.1"/>
    </source>
</evidence>
<keyword evidence="2 5" id="KW-0812">Transmembrane</keyword>
<evidence type="ECO:0000313" key="8">
    <source>
        <dbReference type="Proteomes" id="UP001205603"/>
    </source>
</evidence>
<dbReference type="SUPFAM" id="SSF50182">
    <property type="entry name" value="Sm-like ribonucleoproteins"/>
    <property type="match status" value="1"/>
</dbReference>
<feature type="domain" description="Mechanosensitive ion channel MscS" evidence="6">
    <location>
        <begin position="195"/>
        <end position="262"/>
    </location>
</feature>
<dbReference type="InterPro" id="IPR010920">
    <property type="entry name" value="LSM_dom_sf"/>
</dbReference>
<dbReference type="PANTHER" id="PTHR30414">
    <property type="entry name" value="MINICONDUCTANCE MECHANOSENSITIVE CHANNEL YBDG"/>
    <property type="match status" value="1"/>
</dbReference>
<dbReference type="Proteomes" id="UP001205603">
    <property type="component" value="Unassembled WGS sequence"/>
</dbReference>
<reference evidence="7 8" key="1">
    <citation type="submission" date="2022-07" db="EMBL/GenBank/DDBJ databases">
        <title>Fecal culturing of patients with breast cancer.</title>
        <authorList>
            <person name="Teng N.M.Y."/>
            <person name="Kiu R."/>
            <person name="Evans R."/>
            <person name="Baker D.J."/>
            <person name="Zenner C."/>
            <person name="Robinson S.D."/>
            <person name="Hall L.J."/>
        </authorList>
    </citation>
    <scope>NUCLEOTIDE SEQUENCE [LARGE SCALE GENOMIC DNA]</scope>
    <source>
        <strain evidence="7 8">LH1063</strain>
    </source>
</reference>
<name>A0ABT1MGG6_9BACT</name>
<dbReference type="InterPro" id="IPR030192">
    <property type="entry name" value="YbdG"/>
</dbReference>
<evidence type="ECO:0000256" key="3">
    <source>
        <dbReference type="ARBA" id="ARBA00022989"/>
    </source>
</evidence>
<keyword evidence="3 5" id="KW-1133">Transmembrane helix</keyword>
<dbReference type="Gene3D" id="1.10.287.1260">
    <property type="match status" value="1"/>
</dbReference>
<feature type="transmembrane region" description="Helical" evidence="5">
    <location>
        <begin position="149"/>
        <end position="170"/>
    </location>
</feature>
<feature type="transmembrane region" description="Helical" evidence="5">
    <location>
        <begin position="104"/>
        <end position="128"/>
    </location>
</feature>
<organism evidence="7 8">
    <name type="scientific">Coprobacter tertius</name>
    <dbReference type="NCBI Taxonomy" id="2944915"/>
    <lineage>
        <taxon>Bacteria</taxon>
        <taxon>Pseudomonadati</taxon>
        <taxon>Bacteroidota</taxon>
        <taxon>Bacteroidia</taxon>
        <taxon>Bacteroidales</taxon>
        <taxon>Barnesiellaceae</taxon>
        <taxon>Coprobacter</taxon>
    </lineage>
</organism>
<comment type="caution">
    <text evidence="7">The sequence shown here is derived from an EMBL/GenBank/DDBJ whole genome shotgun (WGS) entry which is preliminary data.</text>
</comment>
<accession>A0ABT1MGG6</accession>
<feature type="transmembrane region" description="Helical" evidence="5">
    <location>
        <begin position="28"/>
        <end position="53"/>
    </location>
</feature>
<dbReference type="InterPro" id="IPR023408">
    <property type="entry name" value="MscS_beta-dom_sf"/>
</dbReference>
<keyword evidence="4 5" id="KW-0472">Membrane</keyword>
<evidence type="ECO:0000256" key="1">
    <source>
        <dbReference type="ARBA" id="ARBA00004370"/>
    </source>
</evidence>
<dbReference type="EMBL" id="JANDHW010000004">
    <property type="protein sequence ID" value="MCP9611461.1"/>
    <property type="molecule type" value="Genomic_DNA"/>
</dbReference>
<comment type="subcellular location">
    <subcellularLocation>
        <location evidence="1">Membrane</location>
    </subcellularLocation>
</comment>
<evidence type="ECO:0000256" key="4">
    <source>
        <dbReference type="ARBA" id="ARBA00023136"/>
    </source>
</evidence>
<dbReference type="Gene3D" id="2.30.30.60">
    <property type="match status" value="1"/>
</dbReference>
<evidence type="ECO:0000256" key="2">
    <source>
        <dbReference type="ARBA" id="ARBA00022692"/>
    </source>
</evidence>
<gene>
    <name evidence="7" type="ORF">NMU02_05085</name>
</gene>